<feature type="transmembrane region" description="Helical" evidence="1">
    <location>
        <begin position="57"/>
        <end position="78"/>
    </location>
</feature>
<organism evidence="2 3">
    <name type="scientific">Psilocybe cf. subviscida</name>
    <dbReference type="NCBI Taxonomy" id="2480587"/>
    <lineage>
        <taxon>Eukaryota</taxon>
        <taxon>Fungi</taxon>
        <taxon>Dikarya</taxon>
        <taxon>Basidiomycota</taxon>
        <taxon>Agaricomycotina</taxon>
        <taxon>Agaricomycetes</taxon>
        <taxon>Agaricomycetidae</taxon>
        <taxon>Agaricales</taxon>
        <taxon>Agaricineae</taxon>
        <taxon>Strophariaceae</taxon>
        <taxon>Psilocybe</taxon>
    </lineage>
</organism>
<keyword evidence="3" id="KW-1185">Reference proteome</keyword>
<dbReference type="EMBL" id="JAACJJ010000014">
    <property type="protein sequence ID" value="KAF5326858.1"/>
    <property type="molecule type" value="Genomic_DNA"/>
</dbReference>
<sequence length="110" mass="12273">MIRTAMVALLQSVAECGKPFITKIADVGFPGMVYFFVLLFHVVSYIVIAFRTRREQLILYVAGYAGLQPLMQVIIADMTTLEWRALTSSLIWLPYVVNAFVGANINALIS</sequence>
<keyword evidence="1" id="KW-1133">Transmembrane helix</keyword>
<feature type="transmembrane region" description="Helical" evidence="1">
    <location>
        <begin position="90"/>
        <end position="109"/>
    </location>
</feature>
<reference evidence="2 3" key="1">
    <citation type="journal article" date="2020" name="ISME J.">
        <title>Uncovering the hidden diversity of litter-decomposition mechanisms in mushroom-forming fungi.</title>
        <authorList>
            <person name="Floudas D."/>
            <person name="Bentzer J."/>
            <person name="Ahren D."/>
            <person name="Johansson T."/>
            <person name="Persson P."/>
            <person name="Tunlid A."/>
        </authorList>
    </citation>
    <scope>NUCLEOTIDE SEQUENCE [LARGE SCALE GENOMIC DNA]</scope>
    <source>
        <strain evidence="2 3">CBS 101986</strain>
    </source>
</reference>
<keyword evidence="1" id="KW-0472">Membrane</keyword>
<evidence type="ECO:0000313" key="3">
    <source>
        <dbReference type="Proteomes" id="UP000567179"/>
    </source>
</evidence>
<keyword evidence="1" id="KW-0812">Transmembrane</keyword>
<comment type="caution">
    <text evidence="2">The sequence shown here is derived from an EMBL/GenBank/DDBJ whole genome shotgun (WGS) entry which is preliminary data.</text>
</comment>
<dbReference type="AlphaFoldDB" id="A0A8H5BQS2"/>
<accession>A0A8H5BQS2</accession>
<gene>
    <name evidence="2" type="ORF">D9619_005144</name>
</gene>
<proteinExistence type="predicted"/>
<dbReference type="Proteomes" id="UP000567179">
    <property type="component" value="Unassembled WGS sequence"/>
</dbReference>
<dbReference type="OrthoDB" id="2241241at2759"/>
<evidence type="ECO:0000256" key="1">
    <source>
        <dbReference type="SAM" id="Phobius"/>
    </source>
</evidence>
<feature type="transmembrane region" description="Helical" evidence="1">
    <location>
        <begin position="32"/>
        <end position="50"/>
    </location>
</feature>
<evidence type="ECO:0000313" key="2">
    <source>
        <dbReference type="EMBL" id="KAF5326858.1"/>
    </source>
</evidence>
<protein>
    <submittedName>
        <fullName evidence="2">Uncharacterized protein</fullName>
    </submittedName>
</protein>
<name>A0A8H5BQS2_9AGAR</name>